<dbReference type="Pfam" id="PF00048">
    <property type="entry name" value="IL8"/>
    <property type="match status" value="1"/>
</dbReference>
<comment type="subcellular location">
    <subcellularLocation>
        <location evidence="4">Secreted</location>
    </subcellularLocation>
</comment>
<keyword evidence="4" id="KW-0732">Signal</keyword>
<protein>
    <recommendedName>
        <fullName evidence="4">C-C motif chemokine</fullName>
    </recommendedName>
</protein>
<dbReference type="GO" id="GO:0008009">
    <property type="term" value="F:chemokine activity"/>
    <property type="evidence" value="ECO:0007669"/>
    <property type="project" value="InterPro"/>
</dbReference>
<keyword evidence="3" id="KW-1015">Disulfide bond</keyword>
<evidence type="ECO:0000313" key="6">
    <source>
        <dbReference type="Ensembl" id="ENSEEEP00000054086.1"/>
    </source>
</evidence>
<keyword evidence="7" id="KW-1185">Reference proteome</keyword>
<evidence type="ECO:0000259" key="5">
    <source>
        <dbReference type="SMART" id="SM00199"/>
    </source>
</evidence>
<organism evidence="6 7">
    <name type="scientific">Electrophorus electricus</name>
    <name type="common">Electric eel</name>
    <name type="synonym">Gymnotus electricus</name>
    <dbReference type="NCBI Taxonomy" id="8005"/>
    <lineage>
        <taxon>Eukaryota</taxon>
        <taxon>Metazoa</taxon>
        <taxon>Chordata</taxon>
        <taxon>Craniata</taxon>
        <taxon>Vertebrata</taxon>
        <taxon>Euteleostomi</taxon>
        <taxon>Actinopterygii</taxon>
        <taxon>Neopterygii</taxon>
        <taxon>Teleostei</taxon>
        <taxon>Ostariophysi</taxon>
        <taxon>Gymnotiformes</taxon>
        <taxon>Gymnotoidei</taxon>
        <taxon>Gymnotidae</taxon>
        <taxon>Electrophorus</taxon>
    </lineage>
</organism>
<dbReference type="AlphaFoldDB" id="A0AAY5EAY4"/>
<dbReference type="InterPro" id="IPR000827">
    <property type="entry name" value="Chemokine_CC_CS"/>
</dbReference>
<sequence>MRNLSALLFVLLLCSLQLVSSAPHGHTPDCCTSVTDVKIPLKKVMSYTHTDSDCANKAIIFKTVSEKHFCVNPDAVWVSNHVTAVDTLNNPTAKTINQYCIGED</sequence>
<reference evidence="6" key="2">
    <citation type="submission" date="2025-08" db="UniProtKB">
        <authorList>
            <consortium name="Ensembl"/>
        </authorList>
    </citation>
    <scope>IDENTIFICATION</scope>
</reference>
<dbReference type="GO" id="GO:0005615">
    <property type="term" value="C:extracellular space"/>
    <property type="evidence" value="ECO:0007669"/>
    <property type="project" value="UniProtKB-KW"/>
</dbReference>
<dbReference type="SMART" id="SM00199">
    <property type="entry name" value="SCY"/>
    <property type="match status" value="1"/>
</dbReference>
<feature type="domain" description="Chemokine interleukin-8-like" evidence="5">
    <location>
        <begin position="27"/>
        <end position="85"/>
    </location>
</feature>
<evidence type="ECO:0000256" key="4">
    <source>
        <dbReference type="RuleBase" id="RU361150"/>
    </source>
</evidence>
<gene>
    <name evidence="6" type="primary">LOC118242273</name>
</gene>
<evidence type="ECO:0000256" key="3">
    <source>
        <dbReference type="ARBA" id="ARBA00023157"/>
    </source>
</evidence>
<proteinExistence type="inferred from homology"/>
<feature type="signal peptide" evidence="4">
    <location>
        <begin position="1"/>
        <end position="21"/>
    </location>
</feature>
<dbReference type="InterPro" id="IPR036048">
    <property type="entry name" value="Interleukin_8-like_sf"/>
</dbReference>
<dbReference type="InterPro" id="IPR001811">
    <property type="entry name" value="Chemokine_IL8-like_dom"/>
</dbReference>
<keyword evidence="2 4" id="KW-0202">Cytokine</keyword>
<dbReference type="RefSeq" id="XP_035388056.1">
    <property type="nucleotide sequence ID" value="XM_035532163.1"/>
</dbReference>
<name>A0AAY5EAY4_ELEEL</name>
<dbReference type="SUPFAM" id="SSF54117">
    <property type="entry name" value="Interleukin 8-like chemokines"/>
    <property type="match status" value="1"/>
</dbReference>
<feature type="chain" id="PRO_5044043066" description="C-C motif chemokine" evidence="4">
    <location>
        <begin position="22"/>
        <end position="104"/>
    </location>
</feature>
<comment type="similarity">
    <text evidence="1 4">Belongs to the intercrine beta (chemokine CC) family.</text>
</comment>
<dbReference type="PROSITE" id="PS00472">
    <property type="entry name" value="SMALL_CYTOKINES_CC"/>
    <property type="match status" value="1"/>
</dbReference>
<dbReference type="CDD" id="cd00272">
    <property type="entry name" value="Chemokine_CC"/>
    <property type="match status" value="1"/>
</dbReference>
<dbReference type="GeneID" id="118242273"/>
<accession>A0AAY5EAY4</accession>
<dbReference type="Proteomes" id="UP000314983">
    <property type="component" value="Chromosome 12"/>
</dbReference>
<evidence type="ECO:0000256" key="1">
    <source>
        <dbReference type="ARBA" id="ARBA00010868"/>
    </source>
</evidence>
<keyword evidence="4" id="KW-0964">Secreted</keyword>
<dbReference type="InterPro" id="IPR039809">
    <property type="entry name" value="Chemokine_b/g/d"/>
</dbReference>
<dbReference type="Ensembl" id="ENSEEET00000060207.1">
    <property type="protein sequence ID" value="ENSEEEP00000054086.1"/>
    <property type="gene ID" value="ENSEEEG00000003415.2"/>
</dbReference>
<dbReference type="Gene3D" id="2.40.50.40">
    <property type="match status" value="1"/>
</dbReference>
<dbReference type="PANTHER" id="PTHR12015">
    <property type="entry name" value="SMALL INDUCIBLE CYTOKINE A"/>
    <property type="match status" value="1"/>
</dbReference>
<dbReference type="GO" id="GO:0006955">
    <property type="term" value="P:immune response"/>
    <property type="evidence" value="ECO:0007669"/>
    <property type="project" value="InterPro"/>
</dbReference>
<keyword evidence="4" id="KW-0145">Chemotaxis</keyword>
<evidence type="ECO:0000313" key="7">
    <source>
        <dbReference type="Proteomes" id="UP000314983"/>
    </source>
</evidence>
<reference evidence="6 7" key="1">
    <citation type="submission" date="2020-05" db="EMBL/GenBank/DDBJ databases">
        <title>Electrophorus electricus (electric eel) genome, fEleEle1, primary haplotype.</title>
        <authorList>
            <person name="Myers G."/>
            <person name="Meyer A."/>
            <person name="Fedrigo O."/>
            <person name="Formenti G."/>
            <person name="Rhie A."/>
            <person name="Tracey A."/>
            <person name="Sims Y."/>
            <person name="Jarvis E.D."/>
        </authorList>
    </citation>
    <scope>NUCLEOTIDE SEQUENCE [LARGE SCALE GENOMIC DNA]</scope>
</reference>
<evidence type="ECO:0000256" key="2">
    <source>
        <dbReference type="ARBA" id="ARBA00022514"/>
    </source>
</evidence>
<reference evidence="6" key="3">
    <citation type="submission" date="2025-09" db="UniProtKB">
        <authorList>
            <consortium name="Ensembl"/>
        </authorList>
    </citation>
    <scope>IDENTIFICATION</scope>
</reference>